<accession>A0A178VFX3</accession>
<proteinExistence type="predicted"/>
<sequence>MDRVSNLPDGVRGHILSFLPAKHIALTSVLSKSWLNLWKLIPILDIDDSEFLHPEEGKAERLEIRQSFVDFVDRVLALQDDSPIDRFSLKCITGIHPDHVNRWICNVLQRGVSDLDLFIDFSYEDTQEDEDMLPQEMFVSKTLVKLKIRNDRCVDWWCGKGGTSLPMLKSLYIDSDLILWGKMKRFLSSFPVLEELRMASMEWKESHETVSSASLRKLSILGTGCEDYVNPKSISFDTPSLLYLNYSDLVAEDYPLVNMGKLLEARINLIVKDDQIKRVREPNNDLLQDDAGNVVLQFGNVVKLMNGIQNIQILYLTADTLEVLSLCCESMPVFNNLKTLGIKSEEGRGWQAVPALLRNCPHLEYLIIEGLLHNVTDKCGDACDCISREDKGRSLASCPVKKVEIQGFRGTMREINMIGHFLRSFKCLKEMGIFPEEEGPTNFENPGAFEYVEKILKLYNEISNCDVYFLVWGYMRRKWTAQ</sequence>
<organism evidence="2 4">
    <name type="scientific">Arabidopsis thaliana</name>
    <name type="common">Mouse-ear cress</name>
    <dbReference type="NCBI Taxonomy" id="3702"/>
    <lineage>
        <taxon>Eukaryota</taxon>
        <taxon>Viridiplantae</taxon>
        <taxon>Streptophyta</taxon>
        <taxon>Embryophyta</taxon>
        <taxon>Tracheophyta</taxon>
        <taxon>Spermatophyta</taxon>
        <taxon>Magnoliopsida</taxon>
        <taxon>eudicotyledons</taxon>
        <taxon>Gunneridae</taxon>
        <taxon>Pentapetalae</taxon>
        <taxon>rosids</taxon>
        <taxon>malvids</taxon>
        <taxon>Brassicales</taxon>
        <taxon>Brassicaceae</taxon>
        <taxon>Camelineae</taxon>
        <taxon>Arabidopsis</taxon>
    </lineage>
</organism>
<dbReference type="SUPFAM" id="SSF52047">
    <property type="entry name" value="RNI-like"/>
    <property type="match status" value="1"/>
</dbReference>
<dbReference type="InterPro" id="IPR006566">
    <property type="entry name" value="FBD"/>
</dbReference>
<reference evidence="2" key="2">
    <citation type="submission" date="2016-03" db="EMBL/GenBank/DDBJ databases">
        <title>Full-length assembly of Arabidopsis thaliana Ler reveals the complement of translocations and inversions.</title>
        <authorList>
            <person name="Zapata L."/>
            <person name="Schneeberger K."/>
            <person name="Ossowski S."/>
        </authorList>
    </citation>
    <scope>NUCLEOTIDE SEQUENCE [LARGE SCALE GENOMIC DNA]</scope>
    <source>
        <tissue evidence="2">Leaf</tissue>
    </source>
</reference>
<evidence type="ECO:0000313" key="4">
    <source>
        <dbReference type="Proteomes" id="UP000078284"/>
    </source>
</evidence>
<name>A0A178VFX3_ARATH</name>
<dbReference type="EMBL" id="LUHQ01000003">
    <property type="protein sequence ID" value="OAP05337.1"/>
    <property type="molecule type" value="Genomic_DNA"/>
</dbReference>
<dbReference type="PANTHER" id="PTHR31293:SF16">
    <property type="entry name" value="RNI-LIKE SUPERFAMILY PROTEIN"/>
    <property type="match status" value="1"/>
</dbReference>
<reference evidence="3 5" key="3">
    <citation type="submission" date="2019-11" db="EMBL/GenBank/DDBJ databases">
        <authorList>
            <person name="Jiao W.-B."/>
            <person name="Schneeberger K."/>
        </authorList>
    </citation>
    <scope>NUCLEOTIDE SEQUENCE [LARGE SCALE GENOMIC DNA]</scope>
    <source>
        <strain evidence="5">cv. An-1</strain>
    </source>
</reference>
<dbReference type="EMBL" id="CACRSJ010000106">
    <property type="protein sequence ID" value="VYS60837.1"/>
    <property type="molecule type" value="Genomic_DNA"/>
</dbReference>
<dbReference type="Proteomes" id="UP000426265">
    <property type="component" value="Unassembled WGS sequence"/>
</dbReference>
<dbReference type="SMART" id="SM00579">
    <property type="entry name" value="FBD"/>
    <property type="match status" value="1"/>
</dbReference>
<reference evidence="4" key="1">
    <citation type="journal article" date="2016" name="Proc. Natl. Acad. Sci. U.S.A.">
        <title>Chromosome-level assembly of Arabidopsis thaliana Ler reveals the extent of translocation and inversion polymorphisms.</title>
        <authorList>
            <person name="Zapata L."/>
            <person name="Ding J."/>
            <person name="Willing E.M."/>
            <person name="Hartwig B."/>
            <person name="Bezdan D."/>
            <person name="Jiao W.B."/>
            <person name="Patel V."/>
            <person name="Velikkakam James G."/>
            <person name="Koornneef M."/>
            <person name="Ossowski S."/>
            <person name="Schneeberger K."/>
        </authorList>
    </citation>
    <scope>NUCLEOTIDE SEQUENCE [LARGE SCALE GENOMIC DNA]</scope>
    <source>
        <strain evidence="4">cv. Landsberg erecta</strain>
    </source>
</reference>
<dbReference type="InterPro" id="IPR055411">
    <property type="entry name" value="LRR_FXL15/At3g58940/PEG3-like"/>
</dbReference>
<dbReference type="AlphaFoldDB" id="A0A178VFX3"/>
<evidence type="ECO:0000313" key="3">
    <source>
        <dbReference type="EMBL" id="VYS60837.1"/>
    </source>
</evidence>
<dbReference type="InterPro" id="IPR055294">
    <property type="entry name" value="FBL60-like"/>
</dbReference>
<dbReference type="InterPro" id="IPR053781">
    <property type="entry name" value="F-box_AtFBL13-like"/>
</dbReference>
<dbReference type="InterPro" id="IPR032675">
    <property type="entry name" value="LRR_dom_sf"/>
</dbReference>
<dbReference type="InterPro" id="IPR036047">
    <property type="entry name" value="F-box-like_dom_sf"/>
</dbReference>
<dbReference type="CDD" id="cd22160">
    <property type="entry name" value="F-box_AtFBL13-like"/>
    <property type="match status" value="1"/>
</dbReference>
<feature type="domain" description="FBD" evidence="1">
    <location>
        <begin position="393"/>
        <end position="470"/>
    </location>
</feature>
<evidence type="ECO:0000313" key="2">
    <source>
        <dbReference type="EMBL" id="OAP05337.1"/>
    </source>
</evidence>
<protein>
    <recommendedName>
        <fullName evidence="1">FBD domain-containing protein</fullName>
    </recommendedName>
</protein>
<evidence type="ECO:0000259" key="1">
    <source>
        <dbReference type="SMART" id="SM00579"/>
    </source>
</evidence>
<dbReference type="Gene3D" id="3.80.10.10">
    <property type="entry name" value="Ribonuclease Inhibitor"/>
    <property type="match status" value="1"/>
</dbReference>
<dbReference type="InterPro" id="IPR001810">
    <property type="entry name" value="F-box_dom"/>
</dbReference>
<dbReference type="SUPFAM" id="SSF81383">
    <property type="entry name" value="F-box domain"/>
    <property type="match status" value="1"/>
</dbReference>
<gene>
    <name evidence="2" type="ordered locus">AXX17_At3g53460</name>
    <name evidence="3" type="ORF">AN1_LOCUS16272</name>
</gene>
<dbReference type="Pfam" id="PF24758">
    <property type="entry name" value="LRR_At5g56370"/>
    <property type="match status" value="1"/>
</dbReference>
<dbReference type="ExpressionAtlas" id="A0A178VFX3">
    <property type="expression patterns" value="baseline and differential"/>
</dbReference>
<dbReference type="PANTHER" id="PTHR31293">
    <property type="entry name" value="RNI-LIKE SUPERFAMILY PROTEIN"/>
    <property type="match status" value="1"/>
</dbReference>
<dbReference type="Pfam" id="PF00646">
    <property type="entry name" value="F-box"/>
    <property type="match status" value="1"/>
</dbReference>
<dbReference type="Proteomes" id="UP000078284">
    <property type="component" value="Chromosome 3"/>
</dbReference>
<dbReference type="Pfam" id="PF08387">
    <property type="entry name" value="FBD"/>
    <property type="match status" value="1"/>
</dbReference>
<evidence type="ECO:0000313" key="5">
    <source>
        <dbReference type="Proteomes" id="UP000426265"/>
    </source>
</evidence>